<name>A0ABW2HM68_9ACTN</name>
<proteinExistence type="inferred from homology"/>
<reference evidence="4" key="1">
    <citation type="journal article" date="2019" name="Int. J. Syst. Evol. Microbiol.">
        <title>The Global Catalogue of Microorganisms (GCM) 10K type strain sequencing project: providing services to taxonomists for standard genome sequencing and annotation.</title>
        <authorList>
            <consortium name="The Broad Institute Genomics Platform"/>
            <consortium name="The Broad Institute Genome Sequencing Center for Infectious Disease"/>
            <person name="Wu L."/>
            <person name="Ma J."/>
        </authorList>
    </citation>
    <scope>NUCLEOTIDE SEQUENCE [LARGE SCALE GENOMIC DNA]</scope>
    <source>
        <strain evidence="4">XZYJT-10</strain>
    </source>
</reference>
<feature type="active site" description="Proton acceptor" evidence="2">
    <location>
        <position position="110"/>
    </location>
</feature>
<dbReference type="HAMAP" id="MF_01940">
    <property type="entry name" value="RNA_CPDase"/>
    <property type="match status" value="1"/>
</dbReference>
<organism evidence="3 4">
    <name type="scientific">Paractinoplanes rhizophilus</name>
    <dbReference type="NCBI Taxonomy" id="1416877"/>
    <lineage>
        <taxon>Bacteria</taxon>
        <taxon>Bacillati</taxon>
        <taxon>Actinomycetota</taxon>
        <taxon>Actinomycetes</taxon>
        <taxon>Micromonosporales</taxon>
        <taxon>Micromonosporaceae</taxon>
        <taxon>Paractinoplanes</taxon>
    </lineage>
</organism>
<comment type="catalytic activity">
    <reaction evidence="2">
        <text>a 3'-end 2',3'-cyclophospho-ribonucleotide-RNA + H2O = a 3'-end 2'-phospho-ribonucleotide-RNA + H(+)</text>
        <dbReference type="Rhea" id="RHEA:11828"/>
        <dbReference type="Rhea" id="RHEA-COMP:10464"/>
        <dbReference type="Rhea" id="RHEA-COMP:17353"/>
        <dbReference type="ChEBI" id="CHEBI:15377"/>
        <dbReference type="ChEBI" id="CHEBI:15378"/>
        <dbReference type="ChEBI" id="CHEBI:83064"/>
        <dbReference type="ChEBI" id="CHEBI:173113"/>
        <dbReference type="EC" id="3.1.4.58"/>
    </reaction>
</comment>
<feature type="short sequence motif" description="HXTX 2" evidence="2">
    <location>
        <begin position="110"/>
        <end position="113"/>
    </location>
</feature>
<dbReference type="RefSeq" id="WP_378966353.1">
    <property type="nucleotide sequence ID" value="NZ_JBHTBJ010000005.1"/>
</dbReference>
<dbReference type="PANTHER" id="PTHR35561">
    <property type="entry name" value="RNA 2',3'-CYCLIC PHOSPHODIESTERASE"/>
    <property type="match status" value="1"/>
</dbReference>
<dbReference type="Gene3D" id="3.90.1140.10">
    <property type="entry name" value="Cyclic phosphodiesterase"/>
    <property type="match status" value="1"/>
</dbReference>
<gene>
    <name evidence="3" type="primary">thpR</name>
    <name evidence="3" type="ORF">ACFQS1_09870</name>
</gene>
<dbReference type="EMBL" id="JBHTBJ010000005">
    <property type="protein sequence ID" value="MFC7274287.1"/>
    <property type="molecule type" value="Genomic_DNA"/>
</dbReference>
<protein>
    <recommendedName>
        <fullName evidence="2">RNA 2',3'-cyclic phosphodiesterase</fullName>
        <shortName evidence="2">RNA 2',3'-CPDase</shortName>
        <ecNumber evidence="2">3.1.4.58</ecNumber>
    </recommendedName>
</protein>
<evidence type="ECO:0000313" key="3">
    <source>
        <dbReference type="EMBL" id="MFC7274287.1"/>
    </source>
</evidence>
<comment type="caution">
    <text evidence="3">The sequence shown here is derived from an EMBL/GenBank/DDBJ whole genome shotgun (WGS) entry which is preliminary data.</text>
</comment>
<dbReference type="EC" id="3.1.4.58" evidence="2"/>
<comment type="similarity">
    <text evidence="2">Belongs to the 2H phosphoesterase superfamily. ThpR family.</text>
</comment>
<comment type="function">
    <text evidence="2">Hydrolyzes RNA 2',3'-cyclic phosphodiester to an RNA 2'-phosphomonoester.</text>
</comment>
<feature type="active site" description="Proton donor" evidence="2">
    <location>
        <position position="32"/>
    </location>
</feature>
<dbReference type="NCBIfam" id="TIGR02258">
    <property type="entry name" value="2_5_ligase"/>
    <property type="match status" value="1"/>
</dbReference>
<sequence>MFVAVFPPPSAVEPLRACLPAGAKLTRPSKWHVTLVFLGEAPADEVSAALDEVPVSGSFALRLAGGGRFGTAAWAAVGGDLAALRNLREDVRNALTAAGFRSADRPYQPHLTVTYRGDRAVREALAGYAGDSWTVTEFALVDSHDGEYGTLRAWPLEQGG</sequence>
<dbReference type="Proteomes" id="UP001596548">
    <property type="component" value="Unassembled WGS sequence"/>
</dbReference>
<feature type="short sequence motif" description="HXTX 1" evidence="2">
    <location>
        <begin position="32"/>
        <end position="35"/>
    </location>
</feature>
<dbReference type="SUPFAM" id="SSF55144">
    <property type="entry name" value="LigT-like"/>
    <property type="match status" value="1"/>
</dbReference>
<dbReference type="PANTHER" id="PTHR35561:SF1">
    <property type="entry name" value="RNA 2',3'-CYCLIC PHOSPHODIESTERASE"/>
    <property type="match status" value="1"/>
</dbReference>
<dbReference type="Pfam" id="PF13563">
    <property type="entry name" value="2_5_RNA_ligase2"/>
    <property type="match status" value="1"/>
</dbReference>
<keyword evidence="1 2" id="KW-0378">Hydrolase</keyword>
<evidence type="ECO:0000313" key="4">
    <source>
        <dbReference type="Proteomes" id="UP001596548"/>
    </source>
</evidence>
<evidence type="ECO:0000256" key="2">
    <source>
        <dbReference type="HAMAP-Rule" id="MF_01940"/>
    </source>
</evidence>
<accession>A0ABW2HM68</accession>
<dbReference type="InterPro" id="IPR009097">
    <property type="entry name" value="Cyclic_Pdiesterase"/>
</dbReference>
<keyword evidence="4" id="KW-1185">Reference proteome</keyword>
<evidence type="ECO:0000256" key="1">
    <source>
        <dbReference type="ARBA" id="ARBA00022801"/>
    </source>
</evidence>
<dbReference type="InterPro" id="IPR004175">
    <property type="entry name" value="RNA_CPDase"/>
</dbReference>